<name>A0A9D4R2M0_DREPO</name>
<dbReference type="EMBL" id="JAIWYP010000003">
    <property type="protein sequence ID" value="KAH3852796.1"/>
    <property type="molecule type" value="Genomic_DNA"/>
</dbReference>
<dbReference type="Proteomes" id="UP000828390">
    <property type="component" value="Unassembled WGS sequence"/>
</dbReference>
<evidence type="ECO:0000313" key="2">
    <source>
        <dbReference type="EMBL" id="KAH3852796.1"/>
    </source>
</evidence>
<proteinExistence type="predicted"/>
<reference evidence="2" key="2">
    <citation type="submission" date="2020-11" db="EMBL/GenBank/DDBJ databases">
        <authorList>
            <person name="McCartney M.A."/>
            <person name="Auch B."/>
            <person name="Kono T."/>
            <person name="Mallez S."/>
            <person name="Becker A."/>
            <person name="Gohl D.M."/>
            <person name="Silverstein K.A.T."/>
            <person name="Koren S."/>
            <person name="Bechman K.B."/>
            <person name="Herman A."/>
            <person name="Abrahante J.E."/>
            <person name="Garbe J."/>
        </authorList>
    </citation>
    <scope>NUCLEOTIDE SEQUENCE</scope>
    <source>
        <strain evidence="2">Duluth1</strain>
        <tissue evidence="2">Whole animal</tissue>
    </source>
</reference>
<protein>
    <submittedName>
        <fullName evidence="2">Uncharacterized protein</fullName>
    </submittedName>
</protein>
<evidence type="ECO:0000313" key="3">
    <source>
        <dbReference type="Proteomes" id="UP000828390"/>
    </source>
</evidence>
<evidence type="ECO:0000256" key="1">
    <source>
        <dbReference type="SAM" id="MobiDB-lite"/>
    </source>
</evidence>
<organism evidence="2 3">
    <name type="scientific">Dreissena polymorpha</name>
    <name type="common">Zebra mussel</name>
    <name type="synonym">Mytilus polymorpha</name>
    <dbReference type="NCBI Taxonomy" id="45954"/>
    <lineage>
        <taxon>Eukaryota</taxon>
        <taxon>Metazoa</taxon>
        <taxon>Spiralia</taxon>
        <taxon>Lophotrochozoa</taxon>
        <taxon>Mollusca</taxon>
        <taxon>Bivalvia</taxon>
        <taxon>Autobranchia</taxon>
        <taxon>Heteroconchia</taxon>
        <taxon>Euheterodonta</taxon>
        <taxon>Imparidentia</taxon>
        <taxon>Neoheterodontei</taxon>
        <taxon>Myida</taxon>
        <taxon>Dreissenoidea</taxon>
        <taxon>Dreissenidae</taxon>
        <taxon>Dreissena</taxon>
    </lineage>
</organism>
<comment type="caution">
    <text evidence="2">The sequence shown here is derived from an EMBL/GenBank/DDBJ whole genome shotgun (WGS) entry which is preliminary data.</text>
</comment>
<gene>
    <name evidence="2" type="ORF">DPMN_095316</name>
</gene>
<feature type="region of interest" description="Disordered" evidence="1">
    <location>
        <begin position="1"/>
        <end position="64"/>
    </location>
</feature>
<accession>A0A9D4R2M0</accession>
<keyword evidence="3" id="KW-1185">Reference proteome</keyword>
<sequence length="64" mass="7060">MRSRQRSTRPWLKNWPPSPKHRIGSGHGPKVAPLMRSEVVQGHPLMGPQCPTHPSLRPAPGPAL</sequence>
<dbReference type="AlphaFoldDB" id="A0A9D4R2M0"/>
<reference evidence="2" key="1">
    <citation type="journal article" date="2019" name="bioRxiv">
        <title>The Genome of the Zebra Mussel, Dreissena polymorpha: A Resource for Invasive Species Research.</title>
        <authorList>
            <person name="McCartney M.A."/>
            <person name="Auch B."/>
            <person name="Kono T."/>
            <person name="Mallez S."/>
            <person name="Zhang Y."/>
            <person name="Obille A."/>
            <person name="Becker A."/>
            <person name="Abrahante J.E."/>
            <person name="Garbe J."/>
            <person name="Badalamenti J.P."/>
            <person name="Herman A."/>
            <person name="Mangelson H."/>
            <person name="Liachko I."/>
            <person name="Sullivan S."/>
            <person name="Sone E.D."/>
            <person name="Koren S."/>
            <person name="Silverstein K.A.T."/>
            <person name="Beckman K.B."/>
            <person name="Gohl D.M."/>
        </authorList>
    </citation>
    <scope>NUCLEOTIDE SEQUENCE</scope>
    <source>
        <strain evidence="2">Duluth1</strain>
        <tissue evidence="2">Whole animal</tissue>
    </source>
</reference>